<proteinExistence type="predicted"/>
<organism evidence="1 2">
    <name type="scientific">Diversispora epigaea</name>
    <dbReference type="NCBI Taxonomy" id="1348612"/>
    <lineage>
        <taxon>Eukaryota</taxon>
        <taxon>Fungi</taxon>
        <taxon>Fungi incertae sedis</taxon>
        <taxon>Mucoromycota</taxon>
        <taxon>Glomeromycotina</taxon>
        <taxon>Glomeromycetes</taxon>
        <taxon>Diversisporales</taxon>
        <taxon>Diversisporaceae</taxon>
        <taxon>Diversispora</taxon>
    </lineage>
</organism>
<name>A0A397GWM0_9GLOM</name>
<dbReference type="Proteomes" id="UP000266861">
    <property type="component" value="Unassembled WGS sequence"/>
</dbReference>
<protein>
    <submittedName>
        <fullName evidence="1">Uncharacterized protein</fullName>
    </submittedName>
</protein>
<comment type="caution">
    <text evidence="1">The sequence shown here is derived from an EMBL/GenBank/DDBJ whole genome shotgun (WGS) entry which is preliminary data.</text>
</comment>
<evidence type="ECO:0000313" key="2">
    <source>
        <dbReference type="Proteomes" id="UP000266861"/>
    </source>
</evidence>
<reference evidence="1 2" key="1">
    <citation type="submission" date="2018-08" db="EMBL/GenBank/DDBJ databases">
        <title>Genome and evolution of the arbuscular mycorrhizal fungus Diversispora epigaea (formerly Glomus versiforme) and its bacterial endosymbionts.</title>
        <authorList>
            <person name="Sun X."/>
            <person name="Fei Z."/>
            <person name="Harrison M."/>
        </authorList>
    </citation>
    <scope>NUCLEOTIDE SEQUENCE [LARGE SCALE GENOMIC DNA]</scope>
    <source>
        <strain evidence="1 2">IT104</strain>
    </source>
</reference>
<evidence type="ECO:0000313" key="1">
    <source>
        <dbReference type="EMBL" id="RHZ52460.1"/>
    </source>
</evidence>
<dbReference type="EMBL" id="PQFF01000403">
    <property type="protein sequence ID" value="RHZ52460.1"/>
    <property type="molecule type" value="Genomic_DNA"/>
</dbReference>
<accession>A0A397GWM0</accession>
<keyword evidence="2" id="KW-1185">Reference proteome</keyword>
<dbReference type="AlphaFoldDB" id="A0A397GWM0"/>
<gene>
    <name evidence="1" type="ORF">Glove_461g93</name>
</gene>
<sequence length="165" mass="19694">MSDKENKTLFENILGIEFENYEGILSLIDTPIEIIEGIEFENYEGILSLIDTPIEIIEVLLKIVCEQNKLLRLIQELFSPVESEIAEIKKKKNENFLTRLYQKVLKAENCVIQAYQEEIWYWYYYIEEFKKKVKSIRDNNRRIDDVTDGGLSFLINMWDEQELLR</sequence>